<dbReference type="GO" id="GO:0035770">
    <property type="term" value="C:ribonucleoprotein granule"/>
    <property type="evidence" value="ECO:0007669"/>
    <property type="project" value="TreeGrafter"/>
</dbReference>
<keyword evidence="2" id="KW-0496">Mitochondrion</keyword>
<dbReference type="Pfam" id="PF06743">
    <property type="entry name" value="FAST_1"/>
    <property type="match status" value="1"/>
</dbReference>
<dbReference type="InterPro" id="IPR010622">
    <property type="entry name" value="FAST_Leu-rich"/>
</dbReference>
<dbReference type="GO" id="GO:0000963">
    <property type="term" value="P:mitochondrial RNA processing"/>
    <property type="evidence" value="ECO:0007669"/>
    <property type="project" value="TreeGrafter"/>
</dbReference>
<evidence type="ECO:0000256" key="2">
    <source>
        <dbReference type="ARBA" id="ARBA00023128"/>
    </source>
</evidence>
<dbReference type="InterPro" id="IPR050870">
    <property type="entry name" value="FAST_kinase"/>
</dbReference>
<dbReference type="OrthoDB" id="9985850at2759"/>
<dbReference type="SMART" id="SM00952">
    <property type="entry name" value="RAP"/>
    <property type="match status" value="1"/>
</dbReference>
<sequence length="673" mass="76894">MFAVTSNVAEAAMALNLLRVFNFLSSDLQTYNVLQIVKRQLCSCKSLNKILCPQYNKTLSVGPLKAWYNQIPHKGYHNLVRDQPCDTLGTECLHGDAGENLNLDNKQNGSSSEQELLKHLNNCKTVKHIFKLLNSSGAFTDTMAAAALLKISQIERDGSSLKSPGDLLENEAFKALCFQFEHESLRLSSAALVTALYAYVQLYVDPQSTLMVRLVSECQMRLNNRQMSIKDLCLLGKALLDLEGPGCRMFKQVLDEIQRMKIVNWISEEIVMVYNLLEASMGEGGNYQQLLNKMNTHTVHLVSKLSSKAKNDILNAMVVLKQTQALPLVINLCKHSVRHVPQFSDQELIVVLNALMYFGHSDRFFVDALEQNVPKKAFVLKPETISKVMQYCSQRRILSLPIFDAVAESFVYNSDNFTTEEIALQIMPFGKLNYLPPNVGQLFRKIENLLRGRFSQFQPRTLLNLLHSCILIGRFPVNFVAKIFSPYFLQQLEEGTGFDKFVLAQLTQLFMTMKLECRTYEGPSLPSKYRVKSFITPGRSLESLVDDHLYNKVKNALIDLLGARNYFASRVLTPYGYTLDVEIKLDEEGYVLSASQREEVFRRVALCIDDQRRFSANTQNLLGKETIKQRQLRLLGYDVVQIPFYEFDKLQNSKEMVEYLHKKIFPYSYRLAW</sequence>
<comment type="subcellular location">
    <subcellularLocation>
        <location evidence="1">Mitochondrion</location>
    </subcellularLocation>
</comment>
<proteinExistence type="predicted"/>
<dbReference type="Proteomes" id="UP000287033">
    <property type="component" value="Unassembled WGS sequence"/>
</dbReference>
<comment type="caution">
    <text evidence="4">The sequence shown here is derived from an EMBL/GenBank/DDBJ whole genome shotgun (WGS) entry which is preliminary data.</text>
</comment>
<dbReference type="GO" id="GO:0005759">
    <property type="term" value="C:mitochondrial matrix"/>
    <property type="evidence" value="ECO:0007669"/>
    <property type="project" value="TreeGrafter"/>
</dbReference>
<evidence type="ECO:0000259" key="3">
    <source>
        <dbReference type="PROSITE" id="PS51286"/>
    </source>
</evidence>
<accession>A0A401S3U6</accession>
<dbReference type="InterPro" id="IPR013584">
    <property type="entry name" value="RAP"/>
</dbReference>
<organism evidence="4 5">
    <name type="scientific">Chiloscyllium punctatum</name>
    <name type="common">Brownbanded bambooshark</name>
    <name type="synonym">Hemiscyllium punctatum</name>
    <dbReference type="NCBI Taxonomy" id="137246"/>
    <lineage>
        <taxon>Eukaryota</taxon>
        <taxon>Metazoa</taxon>
        <taxon>Chordata</taxon>
        <taxon>Craniata</taxon>
        <taxon>Vertebrata</taxon>
        <taxon>Chondrichthyes</taxon>
        <taxon>Elasmobranchii</taxon>
        <taxon>Galeomorphii</taxon>
        <taxon>Galeoidea</taxon>
        <taxon>Orectolobiformes</taxon>
        <taxon>Hemiscylliidae</taxon>
        <taxon>Chiloscyllium</taxon>
    </lineage>
</organism>
<dbReference type="AlphaFoldDB" id="A0A401S3U6"/>
<keyword evidence="5" id="KW-1185">Reference proteome</keyword>
<evidence type="ECO:0000256" key="1">
    <source>
        <dbReference type="ARBA" id="ARBA00004173"/>
    </source>
</evidence>
<feature type="domain" description="RAP" evidence="3">
    <location>
        <begin position="604"/>
        <end position="662"/>
    </location>
</feature>
<dbReference type="GO" id="GO:0003723">
    <property type="term" value="F:RNA binding"/>
    <property type="evidence" value="ECO:0007669"/>
    <property type="project" value="TreeGrafter"/>
</dbReference>
<dbReference type="PROSITE" id="PS51286">
    <property type="entry name" value="RAP"/>
    <property type="match status" value="1"/>
</dbReference>
<dbReference type="OMA" id="VQIPYHE"/>
<dbReference type="STRING" id="137246.A0A401S3U6"/>
<evidence type="ECO:0000313" key="5">
    <source>
        <dbReference type="Proteomes" id="UP000287033"/>
    </source>
</evidence>
<dbReference type="Pfam" id="PF08373">
    <property type="entry name" value="RAP"/>
    <property type="match status" value="1"/>
</dbReference>
<evidence type="ECO:0000313" key="4">
    <source>
        <dbReference type="EMBL" id="GCC25038.1"/>
    </source>
</evidence>
<dbReference type="Pfam" id="PF08368">
    <property type="entry name" value="FAST_2"/>
    <property type="match status" value="1"/>
</dbReference>
<dbReference type="PANTHER" id="PTHR21228:SF9">
    <property type="entry name" value="FAST KINASE DOMAIN-CONTAINING PROTEIN 3, MITOCHONDRIAL"/>
    <property type="match status" value="1"/>
</dbReference>
<gene>
    <name evidence="4" type="ORF">chiPu_0003442</name>
</gene>
<name>A0A401S3U6_CHIPU</name>
<dbReference type="PANTHER" id="PTHR21228">
    <property type="entry name" value="FAST LEU-RICH DOMAIN-CONTAINING"/>
    <property type="match status" value="1"/>
</dbReference>
<dbReference type="EMBL" id="BEZZ01000074">
    <property type="protein sequence ID" value="GCC25038.1"/>
    <property type="molecule type" value="Genomic_DNA"/>
</dbReference>
<protein>
    <recommendedName>
        <fullName evidence="3">RAP domain-containing protein</fullName>
    </recommendedName>
</protein>
<dbReference type="GO" id="GO:0044528">
    <property type="term" value="P:regulation of mitochondrial mRNA stability"/>
    <property type="evidence" value="ECO:0007669"/>
    <property type="project" value="InterPro"/>
</dbReference>
<reference evidence="4 5" key="1">
    <citation type="journal article" date="2018" name="Nat. Ecol. Evol.">
        <title>Shark genomes provide insights into elasmobranch evolution and the origin of vertebrates.</title>
        <authorList>
            <person name="Hara Y"/>
            <person name="Yamaguchi K"/>
            <person name="Onimaru K"/>
            <person name="Kadota M"/>
            <person name="Koyanagi M"/>
            <person name="Keeley SD"/>
            <person name="Tatsumi K"/>
            <person name="Tanaka K"/>
            <person name="Motone F"/>
            <person name="Kageyama Y"/>
            <person name="Nozu R"/>
            <person name="Adachi N"/>
            <person name="Nishimura O"/>
            <person name="Nakagawa R"/>
            <person name="Tanegashima C"/>
            <person name="Kiyatake I"/>
            <person name="Matsumoto R"/>
            <person name="Murakumo K"/>
            <person name="Nishida K"/>
            <person name="Terakita A"/>
            <person name="Kuratani S"/>
            <person name="Sato K"/>
            <person name="Hyodo S Kuraku.S."/>
        </authorList>
    </citation>
    <scope>NUCLEOTIDE SEQUENCE [LARGE SCALE GENOMIC DNA]</scope>
</reference>
<dbReference type="InterPro" id="IPR013579">
    <property type="entry name" value="FAST_2"/>
</dbReference>